<keyword evidence="2" id="KW-1185">Reference proteome</keyword>
<evidence type="ECO:0008006" key="3">
    <source>
        <dbReference type="Google" id="ProtNLM"/>
    </source>
</evidence>
<accession>A0AAW1Y427</accession>
<comment type="caution">
    <text evidence="1">The sequence shown here is derived from an EMBL/GenBank/DDBJ whole genome shotgun (WGS) entry which is preliminary data.</text>
</comment>
<proteinExistence type="predicted"/>
<name>A0AAW1Y427_RUBAR</name>
<evidence type="ECO:0000313" key="1">
    <source>
        <dbReference type="EMBL" id="KAK9943672.1"/>
    </source>
</evidence>
<dbReference type="EMBL" id="JBEDUW010000002">
    <property type="protein sequence ID" value="KAK9943672.1"/>
    <property type="molecule type" value="Genomic_DNA"/>
</dbReference>
<sequence length="88" mass="9478">MKPRGLYCSSLVLFGIDGGDEHGKGARSRQGHNGDGGVDGIARCWEFHGQFGTVEMAWVMDDLVVVVRSCHGEEMDAAWAESSLTVHG</sequence>
<gene>
    <name evidence="1" type="ORF">M0R45_009273</name>
</gene>
<dbReference type="AlphaFoldDB" id="A0AAW1Y427"/>
<evidence type="ECO:0000313" key="2">
    <source>
        <dbReference type="Proteomes" id="UP001457282"/>
    </source>
</evidence>
<organism evidence="1 2">
    <name type="scientific">Rubus argutus</name>
    <name type="common">Southern blackberry</name>
    <dbReference type="NCBI Taxonomy" id="59490"/>
    <lineage>
        <taxon>Eukaryota</taxon>
        <taxon>Viridiplantae</taxon>
        <taxon>Streptophyta</taxon>
        <taxon>Embryophyta</taxon>
        <taxon>Tracheophyta</taxon>
        <taxon>Spermatophyta</taxon>
        <taxon>Magnoliopsida</taxon>
        <taxon>eudicotyledons</taxon>
        <taxon>Gunneridae</taxon>
        <taxon>Pentapetalae</taxon>
        <taxon>rosids</taxon>
        <taxon>fabids</taxon>
        <taxon>Rosales</taxon>
        <taxon>Rosaceae</taxon>
        <taxon>Rosoideae</taxon>
        <taxon>Rosoideae incertae sedis</taxon>
        <taxon>Rubus</taxon>
    </lineage>
</organism>
<dbReference type="Proteomes" id="UP001457282">
    <property type="component" value="Unassembled WGS sequence"/>
</dbReference>
<protein>
    <recommendedName>
        <fullName evidence="3">MHC class I antigen</fullName>
    </recommendedName>
</protein>
<reference evidence="1 2" key="1">
    <citation type="journal article" date="2023" name="G3 (Bethesda)">
        <title>A chromosome-length genome assembly and annotation of blackberry (Rubus argutus, cv. 'Hillquist').</title>
        <authorList>
            <person name="Bruna T."/>
            <person name="Aryal R."/>
            <person name="Dudchenko O."/>
            <person name="Sargent D.J."/>
            <person name="Mead D."/>
            <person name="Buti M."/>
            <person name="Cavallini A."/>
            <person name="Hytonen T."/>
            <person name="Andres J."/>
            <person name="Pham M."/>
            <person name="Weisz D."/>
            <person name="Mascagni F."/>
            <person name="Usai G."/>
            <person name="Natali L."/>
            <person name="Bassil N."/>
            <person name="Fernandez G.E."/>
            <person name="Lomsadze A."/>
            <person name="Armour M."/>
            <person name="Olukolu B."/>
            <person name="Poorten T."/>
            <person name="Britton C."/>
            <person name="Davik J."/>
            <person name="Ashrafi H."/>
            <person name="Aiden E.L."/>
            <person name="Borodovsky M."/>
            <person name="Worthington M."/>
        </authorList>
    </citation>
    <scope>NUCLEOTIDE SEQUENCE [LARGE SCALE GENOMIC DNA]</scope>
    <source>
        <strain evidence="1">PI 553951</strain>
    </source>
</reference>